<dbReference type="Proteomes" id="UP000586951">
    <property type="component" value="Unassembled WGS sequence"/>
</dbReference>
<dbReference type="EMBL" id="JAARRU010000002">
    <property type="protein sequence ID" value="MBC1565658.1"/>
    <property type="molecule type" value="Genomic_DNA"/>
</dbReference>
<reference evidence="3 4" key="1">
    <citation type="submission" date="2020-03" db="EMBL/GenBank/DDBJ databases">
        <title>Soil Listeria distribution.</title>
        <authorList>
            <person name="Liao J."/>
            <person name="Wiedmann M."/>
        </authorList>
    </citation>
    <scope>NUCLEOTIDE SEQUENCE [LARGE SCALE GENOMIC DNA]</scope>
    <source>
        <strain evidence="2 3">FSL L7-0978</strain>
        <strain evidence="1 4">FSL L7-1427</strain>
    </source>
</reference>
<comment type="caution">
    <text evidence="2">The sequence shown here is derived from an EMBL/GenBank/DDBJ whole genome shotgun (WGS) entry which is preliminary data.</text>
</comment>
<accession>A0A7X1CMC4</accession>
<organism evidence="2 3">
    <name type="scientific">Listeria booriae</name>
    <dbReference type="NCBI Taxonomy" id="1552123"/>
    <lineage>
        <taxon>Bacteria</taxon>
        <taxon>Bacillati</taxon>
        <taxon>Bacillota</taxon>
        <taxon>Bacilli</taxon>
        <taxon>Bacillales</taxon>
        <taxon>Listeriaceae</taxon>
        <taxon>Listeria</taxon>
    </lineage>
</organism>
<dbReference type="SUPFAM" id="SSF53474">
    <property type="entry name" value="alpha/beta-Hydrolases"/>
    <property type="match status" value="1"/>
</dbReference>
<dbReference type="Proteomes" id="UP000539064">
    <property type="component" value="Unassembled WGS sequence"/>
</dbReference>
<evidence type="ECO:0000313" key="4">
    <source>
        <dbReference type="Proteomes" id="UP000586951"/>
    </source>
</evidence>
<name>A0A7X1CMC4_9LIST</name>
<dbReference type="EMBL" id="JAARVG010000010">
    <property type="protein sequence ID" value="MBC1793990.1"/>
    <property type="molecule type" value="Genomic_DNA"/>
</dbReference>
<dbReference type="InterPro" id="IPR029058">
    <property type="entry name" value="AB_hydrolase_fold"/>
</dbReference>
<evidence type="ECO:0000313" key="1">
    <source>
        <dbReference type="EMBL" id="MBC1565658.1"/>
    </source>
</evidence>
<evidence type="ECO:0000313" key="2">
    <source>
        <dbReference type="EMBL" id="MBC1793990.1"/>
    </source>
</evidence>
<dbReference type="Gene3D" id="3.40.50.1820">
    <property type="entry name" value="alpha/beta hydrolase"/>
    <property type="match status" value="1"/>
</dbReference>
<gene>
    <name evidence="1" type="ORF">HB907_09580</name>
    <name evidence="2" type="ORF">HCA52_11215</name>
</gene>
<evidence type="ECO:0000313" key="3">
    <source>
        <dbReference type="Proteomes" id="UP000539064"/>
    </source>
</evidence>
<protein>
    <submittedName>
        <fullName evidence="2">Uncharacterized protein</fullName>
    </submittedName>
</protein>
<sequence>MLHGRHLKNGSKHLILVFQPVKKEVLEVVSEVLSGSANHEQIKKAHERYSWLNFATDYKESDYLFVQDYFSESFGWYLFDSGKVIYEELNKELEQFIERMGYEKITAFGSSKGGTGALVYGILNKYVTDVFALVPQVKVSTFINKYHRHEKKAFYRGNERLEQEIDQFFFDEKHYSNETMKNTNFYLYTGKNDMQFKDVLALKDLLQKHDIRTVLIVNTSKKTHSPLVVEHTDFVYGTLQDINENRALQNRELTRLNDDAYLLFA</sequence>
<dbReference type="RefSeq" id="WP_185415051.1">
    <property type="nucleotide sequence ID" value="NZ_JAARNA010000002.1"/>
</dbReference>
<dbReference type="AlphaFoldDB" id="A0A7X1CMC4"/>
<proteinExistence type="predicted"/>